<gene>
    <name evidence="5" type="ORF">PM10SUCC1_38130</name>
</gene>
<dbReference type="Pfam" id="PF00849">
    <property type="entry name" value="PseudoU_synth_2"/>
    <property type="match status" value="1"/>
</dbReference>
<dbReference type="AlphaFoldDB" id="A0A9W6GNH9"/>
<evidence type="ECO:0000256" key="2">
    <source>
        <dbReference type="PIRSR" id="PIRSR606225-1"/>
    </source>
</evidence>
<dbReference type="Proteomes" id="UP001144471">
    <property type="component" value="Unassembled WGS sequence"/>
</dbReference>
<dbReference type="InterPro" id="IPR050188">
    <property type="entry name" value="RluA_PseudoU_synthase"/>
</dbReference>
<protein>
    <recommendedName>
        <fullName evidence="3">Pseudouridine synthase</fullName>
        <ecNumber evidence="3">5.4.99.-</ecNumber>
    </recommendedName>
</protein>
<dbReference type="GO" id="GO:0000455">
    <property type="term" value="P:enzyme-directed rRNA pseudouridine synthesis"/>
    <property type="evidence" value="ECO:0007669"/>
    <property type="project" value="TreeGrafter"/>
</dbReference>
<keyword evidence="3" id="KW-0413">Isomerase</keyword>
<name>A0A9W6GNH9_9FUSO</name>
<comment type="function">
    <text evidence="3">Responsible for synthesis of pseudouridine from uracil.</text>
</comment>
<dbReference type="NCBIfam" id="TIGR00005">
    <property type="entry name" value="rluA_subfam"/>
    <property type="match status" value="1"/>
</dbReference>
<evidence type="ECO:0000313" key="6">
    <source>
        <dbReference type="Proteomes" id="UP001144471"/>
    </source>
</evidence>
<feature type="domain" description="Pseudouridine synthase RsuA/RluA-like" evidence="4">
    <location>
        <begin position="80"/>
        <end position="233"/>
    </location>
</feature>
<sequence>MKKFIVEPEYSGYKISKYLTEVKGYSGRSIRNLEIYMNGKRVKSSKKIRKLNRLSVKEREKGTNLLPIEMDLKVVYEDNNLILIDKEPFIIVHPTLKKVDKTLAHGVIHYMQEKTGKILAPRFFNRLDMNTTGIIVVAKNGYTQAYLQERATLRKHYQAVVHGIVEEDEFIIDKPLGRVGDELRRRVIEVEDGGQEAKTAVKVLKRYPDKNITLIELELFTGRTHQIRAHMESIGHPIVGDELYGGWDERAERQLLHSYKLEFTNPDTEKQEIVEVSLPEDMLKILK</sequence>
<dbReference type="Gene3D" id="3.30.2350.10">
    <property type="entry name" value="Pseudouridine synthase"/>
    <property type="match status" value="1"/>
</dbReference>
<comment type="similarity">
    <text evidence="1 3">Belongs to the pseudouridine synthase RluA family.</text>
</comment>
<dbReference type="SUPFAM" id="SSF55120">
    <property type="entry name" value="Pseudouridine synthase"/>
    <property type="match status" value="1"/>
</dbReference>
<reference evidence="5" key="1">
    <citation type="submission" date="2022-12" db="EMBL/GenBank/DDBJ databases">
        <title>Reference genome sequencing for broad-spectrum identification of bacterial and archaeal isolates by mass spectrometry.</title>
        <authorList>
            <person name="Sekiguchi Y."/>
            <person name="Tourlousse D.M."/>
        </authorList>
    </citation>
    <scope>NUCLEOTIDE SEQUENCE</scope>
    <source>
        <strain evidence="5">10succ1</strain>
    </source>
</reference>
<accession>A0A9W6GNH9</accession>
<dbReference type="GO" id="GO:0003723">
    <property type="term" value="F:RNA binding"/>
    <property type="evidence" value="ECO:0007669"/>
    <property type="project" value="InterPro"/>
</dbReference>
<evidence type="ECO:0000256" key="3">
    <source>
        <dbReference type="RuleBase" id="RU362028"/>
    </source>
</evidence>
<dbReference type="PANTHER" id="PTHR21600:SF44">
    <property type="entry name" value="RIBOSOMAL LARGE SUBUNIT PSEUDOURIDINE SYNTHASE D"/>
    <property type="match status" value="1"/>
</dbReference>
<dbReference type="GO" id="GO:0009982">
    <property type="term" value="F:pseudouridine synthase activity"/>
    <property type="evidence" value="ECO:0007669"/>
    <property type="project" value="InterPro"/>
</dbReference>
<comment type="caution">
    <text evidence="5">The sequence shown here is derived from an EMBL/GenBank/DDBJ whole genome shotgun (WGS) entry which is preliminary data.</text>
</comment>
<dbReference type="EMBL" id="BSDY01000044">
    <property type="protein sequence ID" value="GLI58299.1"/>
    <property type="molecule type" value="Genomic_DNA"/>
</dbReference>
<feature type="active site" evidence="2">
    <location>
        <position position="128"/>
    </location>
</feature>
<dbReference type="CDD" id="cd02869">
    <property type="entry name" value="PseudoU_synth_RluA_like"/>
    <property type="match status" value="1"/>
</dbReference>
<keyword evidence="6" id="KW-1185">Reference proteome</keyword>
<dbReference type="GO" id="GO:0140098">
    <property type="term" value="F:catalytic activity, acting on RNA"/>
    <property type="evidence" value="ECO:0007669"/>
    <property type="project" value="UniProtKB-ARBA"/>
</dbReference>
<organism evidence="5 6">
    <name type="scientific">Propionigenium maris DSM 9537</name>
    <dbReference type="NCBI Taxonomy" id="1123000"/>
    <lineage>
        <taxon>Bacteria</taxon>
        <taxon>Fusobacteriati</taxon>
        <taxon>Fusobacteriota</taxon>
        <taxon>Fusobacteriia</taxon>
        <taxon>Fusobacteriales</taxon>
        <taxon>Fusobacteriaceae</taxon>
        <taxon>Propionigenium</taxon>
    </lineage>
</organism>
<dbReference type="EC" id="5.4.99.-" evidence="3"/>
<evidence type="ECO:0000313" key="5">
    <source>
        <dbReference type="EMBL" id="GLI58299.1"/>
    </source>
</evidence>
<evidence type="ECO:0000259" key="4">
    <source>
        <dbReference type="Pfam" id="PF00849"/>
    </source>
</evidence>
<dbReference type="RefSeq" id="WP_281838044.1">
    <property type="nucleotide sequence ID" value="NZ_BSDY01000044.1"/>
</dbReference>
<comment type="catalytic activity">
    <reaction evidence="3">
        <text>a uridine in RNA = a pseudouridine in RNA</text>
        <dbReference type="Rhea" id="RHEA:48348"/>
        <dbReference type="Rhea" id="RHEA-COMP:12068"/>
        <dbReference type="Rhea" id="RHEA-COMP:12069"/>
        <dbReference type="ChEBI" id="CHEBI:65314"/>
        <dbReference type="ChEBI" id="CHEBI:65315"/>
    </reaction>
</comment>
<dbReference type="InterPro" id="IPR006225">
    <property type="entry name" value="PsdUridine_synth_RluC/D"/>
</dbReference>
<dbReference type="InterPro" id="IPR006145">
    <property type="entry name" value="PsdUridine_synth_RsuA/RluA"/>
</dbReference>
<dbReference type="InterPro" id="IPR020103">
    <property type="entry name" value="PsdUridine_synth_cat_dom_sf"/>
</dbReference>
<dbReference type="PANTHER" id="PTHR21600">
    <property type="entry name" value="MITOCHONDRIAL RNA PSEUDOURIDINE SYNTHASE"/>
    <property type="match status" value="1"/>
</dbReference>
<evidence type="ECO:0000256" key="1">
    <source>
        <dbReference type="ARBA" id="ARBA00010876"/>
    </source>
</evidence>
<proteinExistence type="inferred from homology"/>